<protein>
    <submittedName>
        <fullName evidence="2">Uncharacterized protein</fullName>
    </submittedName>
</protein>
<dbReference type="RefSeq" id="WP_244590262.1">
    <property type="nucleotide sequence ID" value="NZ_CAWNQC010000299.1"/>
</dbReference>
<dbReference type="EMBL" id="FTLG01000224">
    <property type="protein sequence ID" value="SIP74699.1"/>
    <property type="molecule type" value="Genomic_DNA"/>
</dbReference>
<gene>
    <name evidence="1" type="ORF">Xinn_03847</name>
    <name evidence="2" type="ORF">XIS1_790011</name>
</gene>
<reference evidence="3" key="1">
    <citation type="submission" date="2016-12" db="EMBL/GenBank/DDBJ databases">
        <authorList>
            <person name="Gaudriault S."/>
        </authorList>
    </citation>
    <scope>NUCLEOTIDE SEQUENCE [LARGE SCALE GENOMIC DNA]</scope>
    <source>
        <strain evidence="3">HGB1681 (deposited as PTA-6826 in the American Type Culture Collection)</strain>
    </source>
</reference>
<dbReference type="Proteomes" id="UP000196435">
    <property type="component" value="Unassembled WGS sequence"/>
</dbReference>
<evidence type="ECO:0000313" key="2">
    <source>
        <dbReference type="EMBL" id="SIP74699.1"/>
    </source>
</evidence>
<dbReference type="NCBIfam" id="NF041262">
    <property type="entry name" value="colicin_Z_Cterm"/>
    <property type="match status" value="1"/>
</dbReference>
<organism evidence="2 3">
    <name type="scientific">Xenorhabdus innexi</name>
    <dbReference type="NCBI Taxonomy" id="290109"/>
    <lineage>
        <taxon>Bacteria</taxon>
        <taxon>Pseudomonadati</taxon>
        <taxon>Pseudomonadota</taxon>
        <taxon>Gammaproteobacteria</taxon>
        <taxon>Enterobacterales</taxon>
        <taxon>Morganellaceae</taxon>
        <taxon>Xenorhabdus</taxon>
    </lineage>
</organism>
<keyword evidence="4" id="KW-1185">Reference proteome</keyword>
<name>A0A1N6N0Y0_9GAMM</name>
<evidence type="ECO:0000313" key="3">
    <source>
        <dbReference type="Proteomes" id="UP000196435"/>
    </source>
</evidence>
<dbReference type="AlphaFoldDB" id="A0A1N6N0Y0"/>
<accession>A0A1N6N0Y0</accession>
<reference evidence="1 4" key="3">
    <citation type="journal article" date="2017" name="Nat. Microbiol.">
        <title>Natural product diversity associated with the nematode symbionts Photorhabdus and Xenorhabdus.</title>
        <authorList>
            <person name="Tobias N.J."/>
            <person name="Wolff H."/>
            <person name="Djahanschiri B."/>
            <person name="Grundmann F."/>
            <person name="Kronenwerth M."/>
            <person name="Shi Y.M."/>
            <person name="Simonyi S."/>
            <person name="Grun P."/>
            <person name="Shapiro-Ilan D."/>
            <person name="Pidot S.J."/>
            <person name="Stinear T.P."/>
            <person name="Ebersberger I."/>
            <person name="Bode H.B."/>
        </authorList>
    </citation>
    <scope>NUCLEOTIDE SEQUENCE [LARGE SCALE GENOMIC DNA]</scope>
    <source>
        <strain evidence="1 4">DSM 16336</strain>
    </source>
</reference>
<sequence>MSIIALAPLFSWGEWVELENNVGFSYTVSFKSTSLTPSLFDVEIQYATNRGYRTEYTTGPGSYTIKGYSGSVGRDRIRFKSRSTGQKVEVTY</sequence>
<evidence type="ECO:0000313" key="1">
    <source>
        <dbReference type="EMBL" id="PHM28342.1"/>
    </source>
</evidence>
<reference evidence="2" key="2">
    <citation type="submission" date="2016-12" db="EMBL/GenBank/DDBJ databases">
        <authorList>
            <person name="Song W.-J."/>
            <person name="Kurnit D.M."/>
        </authorList>
    </citation>
    <scope>NUCLEOTIDE SEQUENCE [LARGE SCALE GENOMIC DNA]</scope>
    <source>
        <strain evidence="2">HGB1681</strain>
    </source>
</reference>
<evidence type="ECO:0000313" key="4">
    <source>
        <dbReference type="Proteomes" id="UP000224871"/>
    </source>
</evidence>
<dbReference type="EMBL" id="NIBU01000096">
    <property type="protein sequence ID" value="PHM28342.1"/>
    <property type="molecule type" value="Genomic_DNA"/>
</dbReference>
<dbReference type="Proteomes" id="UP000224871">
    <property type="component" value="Unassembled WGS sequence"/>
</dbReference>
<proteinExistence type="predicted"/>